<dbReference type="Pfam" id="PF25198">
    <property type="entry name" value="Spore_GerAC_N"/>
    <property type="match status" value="1"/>
</dbReference>
<dbReference type="RefSeq" id="WP_076526421.1">
    <property type="nucleotide sequence ID" value="NZ_FTOD01000017.1"/>
</dbReference>
<protein>
    <submittedName>
        <fullName evidence="10">Spore germination protein KC</fullName>
    </submittedName>
</protein>
<evidence type="ECO:0000256" key="3">
    <source>
        <dbReference type="ARBA" id="ARBA00022544"/>
    </source>
</evidence>
<evidence type="ECO:0000259" key="9">
    <source>
        <dbReference type="Pfam" id="PF25198"/>
    </source>
</evidence>
<dbReference type="GO" id="GO:0016020">
    <property type="term" value="C:membrane"/>
    <property type="evidence" value="ECO:0007669"/>
    <property type="project" value="UniProtKB-SubCell"/>
</dbReference>
<evidence type="ECO:0000259" key="8">
    <source>
        <dbReference type="Pfam" id="PF05504"/>
    </source>
</evidence>
<comment type="subcellular location">
    <subcellularLocation>
        <location evidence="1">Membrane</location>
        <topology evidence="1">Lipid-anchor</topology>
    </subcellularLocation>
</comment>
<accession>A0A1N7Q2H6</accession>
<evidence type="ECO:0000313" key="10">
    <source>
        <dbReference type="EMBL" id="SIT16879.1"/>
    </source>
</evidence>
<name>A0A1N7Q2H6_9BACL</name>
<keyword evidence="3" id="KW-0309">Germination</keyword>
<proteinExistence type="inferred from homology"/>
<evidence type="ECO:0000256" key="7">
    <source>
        <dbReference type="ARBA" id="ARBA00023288"/>
    </source>
</evidence>
<comment type="similarity">
    <text evidence="2">Belongs to the GerABKC lipoprotein family.</text>
</comment>
<sequence>MNRKGIRPIHCLILLPLLLVGCWDRQELNHLAIISALGIEQAQDGKITVFTQEINPRTLKGGGMGATSEGGGGGKTLLRSETGETVPDALFKLQKKVGRRLFWGHTMLVVFGERAVRQGIQPQIDFLIRHPQMRLRANVFISEDPGAILGIQAPVESTAARTIRNMVDLRRRKAMDINQLAQMMAGDAQTAIIPYIQPVDKTIPYIHGSAILKKGKWVGKLNQEITEGVLWHRNEMKNGVISLKIPEGRRDIGIRVVNSQVDMIPKIEQGEWRMTVRIHAEDDIEVNETDLSMRNPRFVRMVEEAAEKEIYTLAQKMLQKVQHDLKADILGFAETFHRRYPREWEQVKDRWDQVFPRVKVKVQVKVDVERVGMTNRPAGLPMEKVKKK</sequence>
<dbReference type="Gene3D" id="3.30.300.210">
    <property type="entry name" value="Nutrient germinant receptor protein C, domain 3"/>
    <property type="match status" value="1"/>
</dbReference>
<dbReference type="GO" id="GO:0009847">
    <property type="term" value="P:spore germination"/>
    <property type="evidence" value="ECO:0007669"/>
    <property type="project" value="InterPro"/>
</dbReference>
<dbReference type="Pfam" id="PF05504">
    <property type="entry name" value="Spore_GerAC"/>
    <property type="match status" value="1"/>
</dbReference>
<keyword evidence="5" id="KW-0472">Membrane</keyword>
<keyword evidence="6" id="KW-0564">Palmitate</keyword>
<dbReference type="InterPro" id="IPR046953">
    <property type="entry name" value="Spore_GerAC-like_C"/>
</dbReference>
<dbReference type="OrthoDB" id="9816067at2"/>
<dbReference type="InterPro" id="IPR008844">
    <property type="entry name" value="Spore_GerAC-like"/>
</dbReference>
<dbReference type="PANTHER" id="PTHR35789:SF1">
    <property type="entry name" value="SPORE GERMINATION PROTEIN B3"/>
    <property type="match status" value="1"/>
</dbReference>
<keyword evidence="4" id="KW-0732">Signal</keyword>
<evidence type="ECO:0000256" key="4">
    <source>
        <dbReference type="ARBA" id="ARBA00022729"/>
    </source>
</evidence>
<keyword evidence="7" id="KW-0449">Lipoprotein</keyword>
<dbReference type="AlphaFoldDB" id="A0A1N7Q2H6"/>
<gene>
    <name evidence="10" type="ORF">SAMN05421790_1176</name>
</gene>
<evidence type="ECO:0000256" key="1">
    <source>
        <dbReference type="ARBA" id="ARBA00004635"/>
    </source>
</evidence>
<evidence type="ECO:0000256" key="5">
    <source>
        <dbReference type="ARBA" id="ARBA00023136"/>
    </source>
</evidence>
<feature type="domain" description="Spore germination protein N-terminal" evidence="9">
    <location>
        <begin position="24"/>
        <end position="197"/>
    </location>
</feature>
<dbReference type="PROSITE" id="PS51257">
    <property type="entry name" value="PROKAR_LIPOPROTEIN"/>
    <property type="match status" value="1"/>
</dbReference>
<organism evidence="10 11">
    <name type="scientific">Kroppenstedtia eburnea</name>
    <dbReference type="NCBI Taxonomy" id="714067"/>
    <lineage>
        <taxon>Bacteria</taxon>
        <taxon>Bacillati</taxon>
        <taxon>Bacillota</taxon>
        <taxon>Bacilli</taxon>
        <taxon>Bacillales</taxon>
        <taxon>Thermoactinomycetaceae</taxon>
        <taxon>Kroppenstedtia</taxon>
    </lineage>
</organism>
<dbReference type="EMBL" id="FTOD01000017">
    <property type="protein sequence ID" value="SIT16879.1"/>
    <property type="molecule type" value="Genomic_DNA"/>
</dbReference>
<evidence type="ECO:0000256" key="2">
    <source>
        <dbReference type="ARBA" id="ARBA00007886"/>
    </source>
</evidence>
<dbReference type="InterPro" id="IPR057336">
    <property type="entry name" value="GerAC_N"/>
</dbReference>
<dbReference type="PANTHER" id="PTHR35789">
    <property type="entry name" value="SPORE GERMINATION PROTEIN B3"/>
    <property type="match status" value="1"/>
</dbReference>
<keyword evidence="11" id="KW-1185">Reference proteome</keyword>
<dbReference type="NCBIfam" id="TIGR02887">
    <property type="entry name" value="spore_ger_x_C"/>
    <property type="match status" value="1"/>
</dbReference>
<feature type="domain" description="Spore germination GerAC-like C-terminal" evidence="8">
    <location>
        <begin position="208"/>
        <end position="372"/>
    </location>
</feature>
<dbReference type="Proteomes" id="UP000186795">
    <property type="component" value="Unassembled WGS sequence"/>
</dbReference>
<evidence type="ECO:0000313" key="11">
    <source>
        <dbReference type="Proteomes" id="UP000186795"/>
    </source>
</evidence>
<dbReference type="InterPro" id="IPR038501">
    <property type="entry name" value="Spore_GerAC_C_sf"/>
</dbReference>
<evidence type="ECO:0000256" key="6">
    <source>
        <dbReference type="ARBA" id="ARBA00023139"/>
    </source>
</evidence>
<reference evidence="11" key="1">
    <citation type="submission" date="2017-01" db="EMBL/GenBank/DDBJ databases">
        <authorList>
            <person name="Varghese N."/>
            <person name="Submissions S."/>
        </authorList>
    </citation>
    <scope>NUCLEOTIDE SEQUENCE [LARGE SCALE GENOMIC DNA]</scope>
    <source>
        <strain evidence="11">DSM 45196</strain>
    </source>
</reference>